<gene>
    <name evidence="1" type="ORF">E8A74_25470</name>
</gene>
<accession>A0A4U1J821</accession>
<evidence type="ECO:0000313" key="2">
    <source>
        <dbReference type="Proteomes" id="UP000309215"/>
    </source>
</evidence>
<comment type="caution">
    <text evidence="1">The sequence shown here is derived from an EMBL/GenBank/DDBJ whole genome shotgun (WGS) entry which is preliminary data.</text>
</comment>
<organism evidence="1 2">
    <name type="scientific">Polyangium fumosum</name>
    <dbReference type="NCBI Taxonomy" id="889272"/>
    <lineage>
        <taxon>Bacteria</taxon>
        <taxon>Pseudomonadati</taxon>
        <taxon>Myxococcota</taxon>
        <taxon>Polyangia</taxon>
        <taxon>Polyangiales</taxon>
        <taxon>Polyangiaceae</taxon>
        <taxon>Polyangium</taxon>
    </lineage>
</organism>
<name>A0A4U1J821_9BACT</name>
<reference evidence="1 2" key="1">
    <citation type="submission" date="2019-04" db="EMBL/GenBank/DDBJ databases">
        <authorList>
            <person name="Li Y."/>
            <person name="Wang J."/>
        </authorList>
    </citation>
    <scope>NUCLEOTIDE SEQUENCE [LARGE SCALE GENOMIC DNA]</scope>
    <source>
        <strain evidence="1 2">DSM 14668</strain>
    </source>
</reference>
<sequence length="88" mass="10021">MSTTWIGLTVGQVLAQCGTPDSELRMQDEPPGKLRGVEFDCHESEPARRVVLEFEYHTALFSEERAWGSEFVKAQRVIRVLESTRVEP</sequence>
<evidence type="ECO:0000313" key="1">
    <source>
        <dbReference type="EMBL" id="TKD03553.1"/>
    </source>
</evidence>
<dbReference type="RefSeq" id="WP_136931674.1">
    <property type="nucleotide sequence ID" value="NZ_SSMQ01000028.1"/>
</dbReference>
<dbReference type="AlphaFoldDB" id="A0A4U1J821"/>
<dbReference type="EMBL" id="SSMQ01000028">
    <property type="protein sequence ID" value="TKD03553.1"/>
    <property type="molecule type" value="Genomic_DNA"/>
</dbReference>
<keyword evidence="2" id="KW-1185">Reference proteome</keyword>
<dbReference type="Proteomes" id="UP000309215">
    <property type="component" value="Unassembled WGS sequence"/>
</dbReference>
<proteinExistence type="predicted"/>
<protein>
    <submittedName>
        <fullName evidence="1">Uncharacterized protein</fullName>
    </submittedName>
</protein>